<accession>A0A251PZB3</accession>
<gene>
    <name evidence="1" type="ORF">PRUPE_3G128400</name>
</gene>
<dbReference type="EMBL" id="CM007653">
    <property type="protein sequence ID" value="ONI16903.1"/>
    <property type="molecule type" value="Genomic_DNA"/>
</dbReference>
<evidence type="ECO:0000313" key="1">
    <source>
        <dbReference type="EMBL" id="ONI16903.1"/>
    </source>
</evidence>
<organism evidence="1 2">
    <name type="scientific">Prunus persica</name>
    <name type="common">Peach</name>
    <name type="synonym">Amygdalus persica</name>
    <dbReference type="NCBI Taxonomy" id="3760"/>
    <lineage>
        <taxon>Eukaryota</taxon>
        <taxon>Viridiplantae</taxon>
        <taxon>Streptophyta</taxon>
        <taxon>Embryophyta</taxon>
        <taxon>Tracheophyta</taxon>
        <taxon>Spermatophyta</taxon>
        <taxon>Magnoliopsida</taxon>
        <taxon>eudicotyledons</taxon>
        <taxon>Gunneridae</taxon>
        <taxon>Pentapetalae</taxon>
        <taxon>rosids</taxon>
        <taxon>fabids</taxon>
        <taxon>Rosales</taxon>
        <taxon>Rosaceae</taxon>
        <taxon>Amygdaloideae</taxon>
        <taxon>Amygdaleae</taxon>
        <taxon>Prunus</taxon>
    </lineage>
</organism>
<dbReference type="Proteomes" id="UP000006882">
    <property type="component" value="Chromosome G3"/>
</dbReference>
<keyword evidence="2" id="KW-1185">Reference proteome</keyword>
<proteinExistence type="predicted"/>
<sequence>MKQALPNGKAYAEEKGAHEKYLHQPCQSKTTPNCLFVHNPHRRYQLYPLLAREAQLQITPSPLWPHLLKV</sequence>
<name>A0A251PZB3_PRUPE</name>
<dbReference type="Gramene" id="ONI16903">
    <property type="protein sequence ID" value="ONI16903"/>
    <property type="gene ID" value="PRUPE_3G128400"/>
</dbReference>
<reference evidence="1 2" key="1">
    <citation type="journal article" date="2013" name="Nat. Genet.">
        <title>The high-quality draft genome of peach (Prunus persica) identifies unique patterns of genetic diversity, domestication and genome evolution.</title>
        <authorList>
            <consortium name="International Peach Genome Initiative"/>
            <person name="Verde I."/>
            <person name="Abbott A.G."/>
            <person name="Scalabrin S."/>
            <person name="Jung S."/>
            <person name="Shu S."/>
            <person name="Marroni F."/>
            <person name="Zhebentyayeva T."/>
            <person name="Dettori M.T."/>
            <person name="Grimwood J."/>
            <person name="Cattonaro F."/>
            <person name="Zuccolo A."/>
            <person name="Rossini L."/>
            <person name="Jenkins J."/>
            <person name="Vendramin E."/>
            <person name="Meisel L.A."/>
            <person name="Decroocq V."/>
            <person name="Sosinski B."/>
            <person name="Prochnik S."/>
            <person name="Mitros T."/>
            <person name="Policriti A."/>
            <person name="Cipriani G."/>
            <person name="Dondini L."/>
            <person name="Ficklin S."/>
            <person name="Goodstein D.M."/>
            <person name="Xuan P."/>
            <person name="Del Fabbro C."/>
            <person name="Aramini V."/>
            <person name="Copetti D."/>
            <person name="Gonzalez S."/>
            <person name="Horner D.S."/>
            <person name="Falchi R."/>
            <person name="Lucas S."/>
            <person name="Mica E."/>
            <person name="Maldonado J."/>
            <person name="Lazzari B."/>
            <person name="Bielenberg D."/>
            <person name="Pirona R."/>
            <person name="Miculan M."/>
            <person name="Barakat A."/>
            <person name="Testolin R."/>
            <person name="Stella A."/>
            <person name="Tartarini S."/>
            <person name="Tonutti P."/>
            <person name="Arus P."/>
            <person name="Orellana A."/>
            <person name="Wells C."/>
            <person name="Main D."/>
            <person name="Vizzotto G."/>
            <person name="Silva H."/>
            <person name="Salamini F."/>
            <person name="Schmutz J."/>
            <person name="Morgante M."/>
            <person name="Rokhsar D.S."/>
        </authorList>
    </citation>
    <scope>NUCLEOTIDE SEQUENCE [LARGE SCALE GENOMIC DNA]</scope>
    <source>
        <strain evidence="2">cv. Nemared</strain>
    </source>
</reference>
<dbReference type="AlphaFoldDB" id="A0A251PZB3"/>
<evidence type="ECO:0000313" key="2">
    <source>
        <dbReference type="Proteomes" id="UP000006882"/>
    </source>
</evidence>
<protein>
    <submittedName>
        <fullName evidence="1">Uncharacterized protein</fullName>
    </submittedName>
</protein>